<dbReference type="Proteomes" id="UP000326570">
    <property type="component" value="Unassembled WGS sequence"/>
</dbReference>
<organism evidence="2 3">
    <name type="scientific">Adhaeribacter soli</name>
    <dbReference type="NCBI Taxonomy" id="2607655"/>
    <lineage>
        <taxon>Bacteria</taxon>
        <taxon>Pseudomonadati</taxon>
        <taxon>Bacteroidota</taxon>
        <taxon>Cytophagia</taxon>
        <taxon>Cytophagales</taxon>
        <taxon>Hymenobacteraceae</taxon>
        <taxon>Adhaeribacter</taxon>
    </lineage>
</organism>
<dbReference type="Pfam" id="PF09601">
    <property type="entry name" value="DUF2459"/>
    <property type="match status" value="1"/>
</dbReference>
<dbReference type="NCBIfam" id="TIGR02117">
    <property type="entry name" value="chp_urease_rgn"/>
    <property type="match status" value="1"/>
</dbReference>
<keyword evidence="1" id="KW-1133">Transmembrane helix</keyword>
<keyword evidence="1" id="KW-0812">Transmembrane</keyword>
<dbReference type="EMBL" id="VTWT01000007">
    <property type="protein sequence ID" value="KAA9331749.1"/>
    <property type="molecule type" value="Genomic_DNA"/>
</dbReference>
<comment type="caution">
    <text evidence="2">The sequence shown here is derived from an EMBL/GenBank/DDBJ whole genome shotgun (WGS) entry which is preliminary data.</text>
</comment>
<protein>
    <submittedName>
        <fullName evidence="2">TIGR02117 family protein</fullName>
    </submittedName>
</protein>
<keyword evidence="1" id="KW-0472">Membrane</keyword>
<gene>
    <name evidence="2" type="ORF">F0P94_13135</name>
</gene>
<name>A0A5N1IUY7_9BACT</name>
<dbReference type="InterPro" id="IPR011727">
    <property type="entry name" value="CHP02117"/>
</dbReference>
<evidence type="ECO:0000313" key="2">
    <source>
        <dbReference type="EMBL" id="KAA9331749.1"/>
    </source>
</evidence>
<feature type="transmembrane region" description="Helical" evidence="1">
    <location>
        <begin position="12"/>
        <end position="36"/>
    </location>
</feature>
<accession>A0A5N1IUY7</accession>
<dbReference type="AlphaFoldDB" id="A0A5N1IUY7"/>
<evidence type="ECO:0000313" key="3">
    <source>
        <dbReference type="Proteomes" id="UP000326570"/>
    </source>
</evidence>
<sequence>MSSYLKQIFRVLGKTIGFLSAFLLLVFMIVTAIGLIPVNTSFAQAPEGIEIYVIDNGAHTDLVLPVKTPVIDWRNRLPVSDYRAVDSTWQYVAFGWGDRLFYMETPQWKNLRPYVALQAVLWPTPSAMHVNYIRRRLQPDKDQRPVILSEAQYEKLVNYILHSFQQQDGSFLLIPGGGYSGDDNFYEAHGHFSFLKTCNTWTNNGLKAAGIETAYWAIFPWTVMKYRR</sequence>
<proteinExistence type="predicted"/>
<dbReference type="RefSeq" id="WP_150904359.1">
    <property type="nucleotide sequence ID" value="NZ_VTWT01000007.1"/>
</dbReference>
<evidence type="ECO:0000256" key="1">
    <source>
        <dbReference type="SAM" id="Phobius"/>
    </source>
</evidence>
<keyword evidence="3" id="KW-1185">Reference proteome</keyword>
<reference evidence="2 3" key="1">
    <citation type="submission" date="2019-09" db="EMBL/GenBank/DDBJ databases">
        <title>Genome sequence of Adhaeribacter sp. M2.</title>
        <authorList>
            <person name="Srinivasan S."/>
        </authorList>
    </citation>
    <scope>NUCLEOTIDE SEQUENCE [LARGE SCALE GENOMIC DNA]</scope>
    <source>
        <strain evidence="2 3">M2</strain>
    </source>
</reference>